<reference evidence="1 2" key="1">
    <citation type="submission" date="2018-09" db="EMBL/GenBank/DDBJ databases">
        <authorList>
            <person name="Tagini F."/>
        </authorList>
    </citation>
    <scope>NUCLEOTIDE SEQUENCE [LARGE SCALE GENOMIC DNA]</scope>
    <source>
        <strain evidence="1 2">MK4</strain>
    </source>
</reference>
<organism evidence="1 2">
    <name type="scientific">Mycobacterium persicum</name>
    <dbReference type="NCBI Taxonomy" id="1487726"/>
    <lineage>
        <taxon>Bacteria</taxon>
        <taxon>Bacillati</taxon>
        <taxon>Actinomycetota</taxon>
        <taxon>Actinomycetes</taxon>
        <taxon>Mycobacteriales</taxon>
        <taxon>Mycobacteriaceae</taxon>
        <taxon>Mycobacterium</taxon>
    </lineage>
</organism>
<name>A0ABY6RRI9_9MYCO</name>
<dbReference type="GeneID" id="66598488"/>
<keyword evidence="2" id="KW-1185">Reference proteome</keyword>
<evidence type="ECO:0000313" key="2">
    <source>
        <dbReference type="Proteomes" id="UP000271464"/>
    </source>
</evidence>
<sequence length="176" mass="19107">MWTLPVRIAVAAIGIGLVLGGCADDVRHPISPQQARAQVVDAARDIVAALHAQVTEASFSYESCNDQGEPPFRGVAKVIFWMPGVPHAEAADSQTIVKVLVANGWSTDSDFKSHAPTLRKGDINIILNVVPAQMPPGIERNSHAWVEIDGECRDTFDHRKDHSILPVDVSKEIQQS</sequence>
<dbReference type="EMBL" id="UPHM01000149">
    <property type="protein sequence ID" value="VBA31289.1"/>
    <property type="molecule type" value="Genomic_DNA"/>
</dbReference>
<protein>
    <submittedName>
        <fullName evidence="1">Lipoprotein LppJ</fullName>
    </submittedName>
</protein>
<evidence type="ECO:0000313" key="1">
    <source>
        <dbReference type="EMBL" id="VBA31289.1"/>
    </source>
</evidence>
<dbReference type="PROSITE" id="PS51257">
    <property type="entry name" value="PROKAR_LIPOPROTEIN"/>
    <property type="match status" value="1"/>
</dbReference>
<proteinExistence type="predicted"/>
<gene>
    <name evidence="1" type="primary">lppJ_5</name>
    <name evidence="1" type="ORF">LAUMK4_05437</name>
</gene>
<dbReference type="Proteomes" id="UP000271464">
    <property type="component" value="Unassembled WGS sequence"/>
</dbReference>
<comment type="caution">
    <text evidence="1">The sequence shown here is derived from an EMBL/GenBank/DDBJ whole genome shotgun (WGS) entry which is preliminary data.</text>
</comment>
<accession>A0ABY6RRI9</accession>
<keyword evidence="1" id="KW-0449">Lipoprotein</keyword>
<dbReference type="RefSeq" id="WP_183154943.1">
    <property type="nucleotide sequence ID" value="NZ_LWCM01000095.1"/>
</dbReference>